<evidence type="ECO:0000313" key="9">
    <source>
        <dbReference type="Proteomes" id="UP000321058"/>
    </source>
</evidence>
<dbReference type="Proteomes" id="UP000321058">
    <property type="component" value="Unassembled WGS sequence"/>
</dbReference>
<protein>
    <recommendedName>
        <fullName evidence="10">DoxX family protein</fullName>
    </recommendedName>
</protein>
<gene>
    <name evidence="8" type="ORF">RSO01_83030</name>
</gene>
<dbReference type="Pfam" id="PF07681">
    <property type="entry name" value="DoxX"/>
    <property type="match status" value="1"/>
</dbReference>
<keyword evidence="3" id="KW-1003">Cell membrane</keyword>
<keyword evidence="6 7" id="KW-0472">Membrane</keyword>
<comment type="caution">
    <text evidence="8">The sequence shown here is derived from an EMBL/GenBank/DDBJ whole genome shotgun (WGS) entry which is preliminary data.</text>
</comment>
<dbReference type="PANTHER" id="PTHR33452">
    <property type="entry name" value="OXIDOREDUCTASE CATD-RELATED"/>
    <property type="match status" value="1"/>
</dbReference>
<dbReference type="InterPro" id="IPR032808">
    <property type="entry name" value="DoxX"/>
</dbReference>
<comment type="similarity">
    <text evidence="2">Belongs to the DoxX family.</text>
</comment>
<keyword evidence="9" id="KW-1185">Reference proteome</keyword>
<evidence type="ECO:0000256" key="1">
    <source>
        <dbReference type="ARBA" id="ARBA00004651"/>
    </source>
</evidence>
<dbReference type="PANTHER" id="PTHR33452:SF4">
    <property type="entry name" value="BLL4328 PROTEIN"/>
    <property type="match status" value="1"/>
</dbReference>
<feature type="transmembrane region" description="Helical" evidence="7">
    <location>
        <begin position="78"/>
        <end position="100"/>
    </location>
</feature>
<dbReference type="InterPro" id="IPR051907">
    <property type="entry name" value="DoxX-like_oxidoreductase"/>
</dbReference>
<keyword evidence="5 7" id="KW-1133">Transmembrane helix</keyword>
<organism evidence="8 9">
    <name type="scientific">Reyranella soli</name>
    <dbReference type="NCBI Taxonomy" id="1230389"/>
    <lineage>
        <taxon>Bacteria</taxon>
        <taxon>Pseudomonadati</taxon>
        <taxon>Pseudomonadota</taxon>
        <taxon>Alphaproteobacteria</taxon>
        <taxon>Hyphomicrobiales</taxon>
        <taxon>Reyranellaceae</taxon>
        <taxon>Reyranella</taxon>
    </lineage>
</organism>
<dbReference type="GO" id="GO:0005886">
    <property type="term" value="C:plasma membrane"/>
    <property type="evidence" value="ECO:0007669"/>
    <property type="project" value="UniProtKB-SubCell"/>
</dbReference>
<feature type="transmembrane region" description="Helical" evidence="7">
    <location>
        <begin position="51"/>
        <end position="71"/>
    </location>
</feature>
<evidence type="ECO:0000256" key="6">
    <source>
        <dbReference type="ARBA" id="ARBA00023136"/>
    </source>
</evidence>
<reference evidence="8 9" key="1">
    <citation type="submission" date="2019-07" db="EMBL/GenBank/DDBJ databases">
        <title>Whole genome shotgun sequence of Reyranella soli NBRC 108950.</title>
        <authorList>
            <person name="Hosoyama A."/>
            <person name="Uohara A."/>
            <person name="Ohji S."/>
            <person name="Ichikawa N."/>
        </authorList>
    </citation>
    <scope>NUCLEOTIDE SEQUENCE [LARGE SCALE GENOMIC DNA]</scope>
    <source>
        <strain evidence="8 9">NBRC 108950</strain>
    </source>
</reference>
<evidence type="ECO:0000256" key="3">
    <source>
        <dbReference type="ARBA" id="ARBA00022475"/>
    </source>
</evidence>
<name>A0A512NQD1_9HYPH</name>
<evidence type="ECO:0000256" key="5">
    <source>
        <dbReference type="ARBA" id="ARBA00022989"/>
    </source>
</evidence>
<feature type="transmembrane region" description="Helical" evidence="7">
    <location>
        <begin position="106"/>
        <end position="126"/>
    </location>
</feature>
<evidence type="ECO:0000256" key="2">
    <source>
        <dbReference type="ARBA" id="ARBA00006679"/>
    </source>
</evidence>
<dbReference type="EMBL" id="BKAJ01000202">
    <property type="protein sequence ID" value="GEP61137.1"/>
    <property type="molecule type" value="Genomic_DNA"/>
</dbReference>
<evidence type="ECO:0000313" key="8">
    <source>
        <dbReference type="EMBL" id="GEP61137.1"/>
    </source>
</evidence>
<proteinExistence type="inferred from homology"/>
<evidence type="ECO:0008006" key="10">
    <source>
        <dbReference type="Google" id="ProtNLM"/>
    </source>
</evidence>
<dbReference type="RefSeq" id="WP_147156461.1">
    <property type="nucleotide sequence ID" value="NZ_BKAJ01000202.1"/>
</dbReference>
<comment type="subcellular location">
    <subcellularLocation>
        <location evidence="1">Cell membrane</location>
        <topology evidence="1">Multi-pass membrane protein</topology>
    </subcellularLocation>
</comment>
<sequence length="132" mass="14250">MNLDALAVTWSPRLLSILRIMSGLLLLQHGTGKLLKFPAGAVPPTFNLNSMPGYAGFIEFVCGILLIIGLFSRPAAFVASGMTAVAYFMAHAPQGFFPILNRGELAVLYCFVFLYLAAAGPGPWSLDAMRKR</sequence>
<accession>A0A512NQD1</accession>
<dbReference type="AlphaFoldDB" id="A0A512NQD1"/>
<keyword evidence="4 7" id="KW-0812">Transmembrane</keyword>
<evidence type="ECO:0000256" key="7">
    <source>
        <dbReference type="SAM" id="Phobius"/>
    </source>
</evidence>
<dbReference type="OrthoDB" id="9808524at2"/>
<evidence type="ECO:0000256" key="4">
    <source>
        <dbReference type="ARBA" id="ARBA00022692"/>
    </source>
</evidence>